<keyword evidence="4" id="KW-0969">Cilium</keyword>
<organism evidence="4 5">
    <name type="scientific">Bradyrhizobium erythrophlei</name>
    <dbReference type="NCBI Taxonomy" id="1437360"/>
    <lineage>
        <taxon>Bacteria</taxon>
        <taxon>Pseudomonadati</taxon>
        <taxon>Pseudomonadota</taxon>
        <taxon>Alphaproteobacteria</taxon>
        <taxon>Hyphomicrobiales</taxon>
        <taxon>Nitrobacteraceae</taxon>
        <taxon>Bradyrhizobium</taxon>
    </lineage>
</organism>
<evidence type="ECO:0000313" key="5">
    <source>
        <dbReference type="Proteomes" id="UP000189796"/>
    </source>
</evidence>
<evidence type="ECO:0000256" key="2">
    <source>
        <dbReference type="ARBA" id="ARBA00022795"/>
    </source>
</evidence>
<keyword evidence="3" id="KW-0694">RNA-binding</keyword>
<dbReference type="GO" id="GO:0006402">
    <property type="term" value="P:mRNA catabolic process"/>
    <property type="evidence" value="ECO:0007669"/>
    <property type="project" value="InterPro"/>
</dbReference>
<gene>
    <name evidence="4" type="ORF">SAMN05443248_0831</name>
</gene>
<dbReference type="EMBL" id="LT670817">
    <property type="protein sequence ID" value="SHG24034.1"/>
    <property type="molecule type" value="Genomic_DNA"/>
</dbReference>
<dbReference type="AlphaFoldDB" id="A0A1M5I6P8"/>
<dbReference type="Proteomes" id="UP000189796">
    <property type="component" value="Chromosome I"/>
</dbReference>
<protein>
    <submittedName>
        <fullName evidence="4">Flagellar protein FlbT</fullName>
    </submittedName>
</protein>
<keyword evidence="4" id="KW-0282">Flagellum</keyword>
<dbReference type="OrthoDB" id="8561314at2"/>
<reference evidence="4 5" key="1">
    <citation type="submission" date="2016-11" db="EMBL/GenBank/DDBJ databases">
        <authorList>
            <person name="Jaros S."/>
            <person name="Januszkiewicz K."/>
            <person name="Wedrychowicz H."/>
        </authorList>
    </citation>
    <scope>NUCLEOTIDE SEQUENCE [LARGE SCALE GENOMIC DNA]</scope>
    <source>
        <strain evidence="4 5">GAS138</strain>
    </source>
</reference>
<keyword evidence="4" id="KW-0966">Cell projection</keyword>
<keyword evidence="2" id="KW-1005">Bacterial flagellum biogenesis</keyword>
<sequence>MPLRFDLGPFESLFIGKSVLTNHGDRTTFVLEGEIPILRAKDVLSPQSAATSLERLYCCVQQMYLEDDVEKYRGSYLALAVKALSENSNLHVDLQTADQMVKSGQFYRALKGLKKLIGANSSSVQMATARK</sequence>
<accession>A0A1M5I6P8</accession>
<dbReference type="Pfam" id="PF07378">
    <property type="entry name" value="FlbT"/>
    <property type="match status" value="1"/>
</dbReference>
<evidence type="ECO:0000313" key="4">
    <source>
        <dbReference type="EMBL" id="SHG24034.1"/>
    </source>
</evidence>
<dbReference type="RefSeq" id="WP_079600120.1">
    <property type="nucleotide sequence ID" value="NZ_LT670817.1"/>
</dbReference>
<dbReference type="InterPro" id="IPR009967">
    <property type="entry name" value="Flagellum_FlbT"/>
</dbReference>
<evidence type="ECO:0000256" key="3">
    <source>
        <dbReference type="ARBA" id="ARBA00022884"/>
    </source>
</evidence>
<dbReference type="GO" id="GO:0044781">
    <property type="term" value="P:bacterial-type flagellum organization"/>
    <property type="evidence" value="ECO:0007669"/>
    <property type="project" value="UniProtKB-KW"/>
</dbReference>
<evidence type="ECO:0000256" key="1">
    <source>
        <dbReference type="ARBA" id="ARBA00022491"/>
    </source>
</evidence>
<dbReference type="GO" id="GO:0048027">
    <property type="term" value="F:mRNA 5'-UTR binding"/>
    <property type="evidence" value="ECO:0007669"/>
    <property type="project" value="InterPro"/>
</dbReference>
<proteinExistence type="predicted"/>
<name>A0A1M5I6P8_9BRAD</name>
<keyword evidence="1" id="KW-0678">Repressor</keyword>
<dbReference type="GO" id="GO:1902209">
    <property type="term" value="P:negative regulation of bacterial-type flagellum assembly"/>
    <property type="evidence" value="ECO:0007669"/>
    <property type="project" value="InterPro"/>
</dbReference>